<keyword evidence="3" id="KW-1185">Reference proteome</keyword>
<dbReference type="EMBL" id="NHRY01000173">
    <property type="protein sequence ID" value="PPQ32208.1"/>
    <property type="molecule type" value="Genomic_DNA"/>
</dbReference>
<protein>
    <recommendedName>
        <fullName evidence="1">ATPase AAA-type core domain-containing protein</fullName>
    </recommendedName>
</protein>
<gene>
    <name evidence="2" type="ORF">CCS01_15970</name>
</gene>
<dbReference type="SUPFAM" id="SSF52540">
    <property type="entry name" value="P-loop containing nucleoside triphosphate hydrolases"/>
    <property type="match status" value="1"/>
</dbReference>
<dbReference type="Gene3D" id="3.40.50.300">
    <property type="entry name" value="P-loop containing nucleotide triphosphate hydrolases"/>
    <property type="match status" value="1"/>
</dbReference>
<dbReference type="Proteomes" id="UP000239724">
    <property type="component" value="Unassembled WGS sequence"/>
</dbReference>
<evidence type="ECO:0000313" key="3">
    <source>
        <dbReference type="Proteomes" id="UP000239724"/>
    </source>
</evidence>
<feature type="domain" description="ATPase AAA-type core" evidence="1">
    <location>
        <begin position="53"/>
        <end position="79"/>
    </location>
</feature>
<evidence type="ECO:0000313" key="2">
    <source>
        <dbReference type="EMBL" id="PPQ32208.1"/>
    </source>
</evidence>
<dbReference type="InterPro" id="IPR027417">
    <property type="entry name" value="P-loop_NTPase"/>
</dbReference>
<reference evidence="2 3" key="1">
    <citation type="journal article" date="2018" name="Arch. Microbiol.">
        <title>New insights into the metabolic potential of the phototrophic purple bacterium Rhodopila globiformis DSM 161(T) from its draft genome sequence and evidence for a vanadium-dependent nitrogenase.</title>
        <authorList>
            <person name="Imhoff J.F."/>
            <person name="Rahn T."/>
            <person name="Kunzel S."/>
            <person name="Neulinger S.C."/>
        </authorList>
    </citation>
    <scope>NUCLEOTIDE SEQUENCE [LARGE SCALE GENOMIC DNA]</scope>
    <source>
        <strain evidence="2 3">DSM 161</strain>
    </source>
</reference>
<comment type="caution">
    <text evidence="2">The sequence shown here is derived from an EMBL/GenBank/DDBJ whole genome shotgun (WGS) entry which is preliminary data.</text>
</comment>
<name>A0A2S6NC70_RHOGL</name>
<dbReference type="GO" id="GO:0016887">
    <property type="term" value="F:ATP hydrolysis activity"/>
    <property type="evidence" value="ECO:0007669"/>
    <property type="project" value="InterPro"/>
</dbReference>
<dbReference type="Pfam" id="PF00004">
    <property type="entry name" value="AAA"/>
    <property type="match status" value="1"/>
</dbReference>
<evidence type="ECO:0000259" key="1">
    <source>
        <dbReference type="Pfam" id="PF00004"/>
    </source>
</evidence>
<sequence>MPGSRNCGHWISPVHESLRLTRPSRWPKSSRRPGAKSGACCESGCRAAMIIELFGAPGCGKTTFAHALAKRLRRSGHRVEMLASLRPNEGDTCRGAPASSLAAATTRLIRPIGRLASDVRQTALNGTELGATWRLLRAMPPHGPLWSMRLYRYTLHLNCAWSAARRASHPVLVDQGYVQLLGSLVVLSGTTDMFRITNMLRTMPAPDLLIRLKTPDETLRYRLARRMAGQGWLERRLEFSIEDNLRFAAVLDSICPLLRQAGREAMNVCSIDTSAPARVAALIEERLALRQGRGARGLKPEACPPQSQGVA</sequence>
<accession>A0A2S6NC70</accession>
<organism evidence="2 3">
    <name type="scientific">Rhodopila globiformis</name>
    <name type="common">Rhodopseudomonas globiformis</name>
    <dbReference type="NCBI Taxonomy" id="1071"/>
    <lineage>
        <taxon>Bacteria</taxon>
        <taxon>Pseudomonadati</taxon>
        <taxon>Pseudomonadota</taxon>
        <taxon>Alphaproteobacteria</taxon>
        <taxon>Acetobacterales</taxon>
        <taxon>Acetobacteraceae</taxon>
        <taxon>Rhodopila</taxon>
    </lineage>
</organism>
<dbReference type="InterPro" id="IPR003959">
    <property type="entry name" value="ATPase_AAA_core"/>
</dbReference>
<proteinExistence type="predicted"/>
<dbReference type="AlphaFoldDB" id="A0A2S6NC70"/>
<dbReference type="GO" id="GO:0005524">
    <property type="term" value="F:ATP binding"/>
    <property type="evidence" value="ECO:0007669"/>
    <property type="project" value="InterPro"/>
</dbReference>